<comment type="caution">
    <text evidence="1">The sequence shown here is derived from an EMBL/GenBank/DDBJ whole genome shotgun (WGS) entry which is preliminary data.</text>
</comment>
<evidence type="ECO:0000313" key="2">
    <source>
        <dbReference type="Proteomes" id="UP000695264"/>
    </source>
</evidence>
<reference evidence="1 2" key="1">
    <citation type="submission" date="2020-03" db="EMBL/GenBank/DDBJ databases">
        <title>WGS of actinomycetes isolated from Thailand.</title>
        <authorList>
            <person name="Thawai C."/>
        </authorList>
    </citation>
    <scope>NUCLEOTIDE SEQUENCE [LARGE SCALE GENOMIC DNA]</scope>
    <source>
        <strain evidence="1 2">PLAI 1-29</strain>
    </source>
</reference>
<accession>A0ABX1BUZ4</accession>
<dbReference type="RefSeq" id="WP_168100184.1">
    <property type="nucleotide sequence ID" value="NZ_JAATEN010000002.1"/>
</dbReference>
<name>A0ABX1BUZ4_9ACTN</name>
<organism evidence="1 2">
    <name type="scientific">Streptomyces zingiberis</name>
    <dbReference type="NCBI Taxonomy" id="2053010"/>
    <lineage>
        <taxon>Bacteria</taxon>
        <taxon>Bacillati</taxon>
        <taxon>Actinomycetota</taxon>
        <taxon>Actinomycetes</taxon>
        <taxon>Kitasatosporales</taxon>
        <taxon>Streptomycetaceae</taxon>
        <taxon>Streptomyces</taxon>
    </lineage>
</organism>
<dbReference type="PROSITE" id="PS51365">
    <property type="entry name" value="RENAL_DIPEPTIDASE_2"/>
    <property type="match status" value="1"/>
</dbReference>
<keyword evidence="2" id="KW-1185">Reference proteome</keyword>
<dbReference type="Proteomes" id="UP000695264">
    <property type="component" value="Unassembled WGS sequence"/>
</dbReference>
<dbReference type="Gene3D" id="3.20.20.140">
    <property type="entry name" value="Metal-dependent hydrolases"/>
    <property type="match status" value="1"/>
</dbReference>
<evidence type="ECO:0000313" key="1">
    <source>
        <dbReference type="EMBL" id="NJP99571.1"/>
    </source>
</evidence>
<sequence length="326" mass="35531">MPKENLSPRRPPLLWEQHCCLPLERRADVGELARYRRPGGSFVSVNVGYAPHGADEVTGLIASWRKRIDADDRLRPAVTVDDVNAAGRAGDVAVAFDLEDSGPLEGRLDRVREFYDLGVRTLLPSYNNRNAAGGGCLDEVDEGLTPYGRALIREMNAVGMVTDGSHCGARTGLDMCEVSERPVIYSHSCMRAVWDHPRNITDEQAEACAATGGVVGITGVGIFLGPNEATVEALVRHIDHAVDLVGPEHVGLSTDYPFDHEDFNAMLAQNPELFPDCFTRWGEIDFLPPEGLLTVEDALLARGYPGSAVSAILGGNFRRVAQQVWR</sequence>
<proteinExistence type="predicted"/>
<dbReference type="EMBL" id="JAATEN010000002">
    <property type="protein sequence ID" value="NJP99571.1"/>
    <property type="molecule type" value="Genomic_DNA"/>
</dbReference>
<dbReference type="PANTHER" id="PTHR10443:SF12">
    <property type="entry name" value="DIPEPTIDASE"/>
    <property type="match status" value="1"/>
</dbReference>
<dbReference type="SUPFAM" id="SSF51556">
    <property type="entry name" value="Metallo-dependent hydrolases"/>
    <property type="match status" value="1"/>
</dbReference>
<dbReference type="Pfam" id="PF01244">
    <property type="entry name" value="Peptidase_M19"/>
    <property type="match status" value="1"/>
</dbReference>
<dbReference type="InterPro" id="IPR032466">
    <property type="entry name" value="Metal_Hydrolase"/>
</dbReference>
<gene>
    <name evidence="1" type="ORF">HCK00_03190</name>
</gene>
<protein>
    <submittedName>
        <fullName evidence="1">Membrane dipeptidase</fullName>
    </submittedName>
</protein>
<dbReference type="PANTHER" id="PTHR10443">
    <property type="entry name" value="MICROSOMAL DIPEPTIDASE"/>
    <property type="match status" value="1"/>
</dbReference>
<dbReference type="InterPro" id="IPR008257">
    <property type="entry name" value="Pept_M19"/>
</dbReference>